<protein>
    <submittedName>
        <fullName evidence="1">Uncharacterized protein</fullName>
    </submittedName>
</protein>
<gene>
    <name evidence="1" type="ORF">psyc5s11_04120</name>
</gene>
<evidence type="ECO:0000313" key="1">
    <source>
        <dbReference type="EMBL" id="BCZ44345.1"/>
    </source>
</evidence>
<organism evidence="1 2">
    <name type="scientific">Clostridium gelidum</name>
    <dbReference type="NCBI Taxonomy" id="704125"/>
    <lineage>
        <taxon>Bacteria</taxon>
        <taxon>Bacillati</taxon>
        <taxon>Bacillota</taxon>
        <taxon>Clostridia</taxon>
        <taxon>Eubacteriales</taxon>
        <taxon>Clostridiaceae</taxon>
        <taxon>Clostridium</taxon>
    </lineage>
</organism>
<reference evidence="2" key="1">
    <citation type="submission" date="2021-07" db="EMBL/GenBank/DDBJ databases">
        <title>Complete genome sequencing of a Clostridium isolate.</title>
        <authorList>
            <person name="Ueki A."/>
            <person name="Tonouchi A."/>
        </authorList>
    </citation>
    <scope>NUCLEOTIDE SEQUENCE [LARGE SCALE GENOMIC DNA]</scope>
    <source>
        <strain evidence="2">C5S11</strain>
    </source>
</reference>
<dbReference type="RefSeq" id="WP_224036027.1">
    <property type="nucleotide sequence ID" value="NZ_AP024849.1"/>
</dbReference>
<evidence type="ECO:0000313" key="2">
    <source>
        <dbReference type="Proteomes" id="UP000824633"/>
    </source>
</evidence>
<sequence length="53" mass="6160">MKREKLTLRTTSILPKESIEKFKSVLKEKYSMFPEVMSSNLTKCTIKLVIPTL</sequence>
<dbReference type="Proteomes" id="UP000824633">
    <property type="component" value="Chromosome"/>
</dbReference>
<accession>A0ABN6IU08</accession>
<name>A0ABN6IU08_9CLOT</name>
<dbReference type="EMBL" id="AP024849">
    <property type="protein sequence ID" value="BCZ44345.1"/>
    <property type="molecule type" value="Genomic_DNA"/>
</dbReference>
<proteinExistence type="predicted"/>
<keyword evidence="2" id="KW-1185">Reference proteome</keyword>